<feature type="non-terminal residue" evidence="3">
    <location>
        <position position="72"/>
    </location>
</feature>
<dbReference type="Pfam" id="PF00109">
    <property type="entry name" value="ketoacyl-synt"/>
    <property type="match status" value="1"/>
</dbReference>
<sequence length="72" mass="7759">MMSGSGHRRVVVTGMGMLSPLGNSVSETWKNLLAGRSGIGPITRFDSTGFPVTFAGEVRGFEPSDWTDRKEV</sequence>
<dbReference type="InterPro" id="IPR000794">
    <property type="entry name" value="Beta-ketoacyl_synthase"/>
</dbReference>
<feature type="domain" description="Beta-ketoacyl synthase-like N-terminal" evidence="2">
    <location>
        <begin position="8"/>
        <end position="60"/>
    </location>
</feature>
<keyword evidence="1 3" id="KW-0808">Transferase</keyword>
<dbReference type="EMBL" id="AUZY01012391">
    <property type="protein sequence ID" value="EQD30222.1"/>
    <property type="molecule type" value="Genomic_DNA"/>
</dbReference>
<dbReference type="InterPro" id="IPR016039">
    <property type="entry name" value="Thiolase-like"/>
</dbReference>
<reference evidence="3" key="2">
    <citation type="journal article" date="2014" name="ISME J.">
        <title>Microbial stratification in low pH oxic and suboxic macroscopic growths along an acid mine drainage.</title>
        <authorList>
            <person name="Mendez-Garcia C."/>
            <person name="Mesa V."/>
            <person name="Sprenger R.R."/>
            <person name="Richter M."/>
            <person name="Diez M.S."/>
            <person name="Solano J."/>
            <person name="Bargiela R."/>
            <person name="Golyshina O.V."/>
            <person name="Manteca A."/>
            <person name="Ramos J.L."/>
            <person name="Gallego J.R."/>
            <person name="Llorente I."/>
            <person name="Martins Dos Santos V.A."/>
            <person name="Jensen O.N."/>
            <person name="Pelaez A.I."/>
            <person name="Sanchez J."/>
            <person name="Ferrer M."/>
        </authorList>
    </citation>
    <scope>NUCLEOTIDE SEQUENCE</scope>
</reference>
<protein>
    <submittedName>
        <fullName evidence="3">Protein containing Beta-ketoacyl synthase</fullName>
        <ecNumber evidence="3">2.3.1.41</ecNumber>
    </submittedName>
</protein>
<dbReference type="PANTHER" id="PTHR11712:SF336">
    <property type="entry name" value="3-OXOACYL-[ACYL-CARRIER-PROTEIN] SYNTHASE, MITOCHONDRIAL"/>
    <property type="match status" value="1"/>
</dbReference>
<dbReference type="GO" id="GO:0005829">
    <property type="term" value="C:cytosol"/>
    <property type="evidence" value="ECO:0007669"/>
    <property type="project" value="TreeGrafter"/>
</dbReference>
<dbReference type="EC" id="2.3.1.41" evidence="3"/>
<dbReference type="AlphaFoldDB" id="T0YEH0"/>
<dbReference type="InterPro" id="IPR014030">
    <property type="entry name" value="Ketoacyl_synth_N"/>
</dbReference>
<dbReference type="GO" id="GO:0004315">
    <property type="term" value="F:3-oxoacyl-[acyl-carrier-protein] synthase activity"/>
    <property type="evidence" value="ECO:0007669"/>
    <property type="project" value="UniProtKB-EC"/>
</dbReference>
<organism evidence="3">
    <name type="scientific">mine drainage metagenome</name>
    <dbReference type="NCBI Taxonomy" id="410659"/>
    <lineage>
        <taxon>unclassified sequences</taxon>
        <taxon>metagenomes</taxon>
        <taxon>ecological metagenomes</taxon>
    </lineage>
</organism>
<dbReference type="SUPFAM" id="SSF53901">
    <property type="entry name" value="Thiolase-like"/>
    <property type="match status" value="1"/>
</dbReference>
<proteinExistence type="predicted"/>
<evidence type="ECO:0000256" key="1">
    <source>
        <dbReference type="ARBA" id="ARBA00022679"/>
    </source>
</evidence>
<keyword evidence="3" id="KW-0012">Acyltransferase</keyword>
<evidence type="ECO:0000313" key="3">
    <source>
        <dbReference type="EMBL" id="EQD30222.1"/>
    </source>
</evidence>
<dbReference type="GO" id="GO:0006633">
    <property type="term" value="P:fatty acid biosynthetic process"/>
    <property type="evidence" value="ECO:0007669"/>
    <property type="project" value="TreeGrafter"/>
</dbReference>
<name>T0YEH0_9ZZZZ</name>
<dbReference type="Gene3D" id="3.40.47.10">
    <property type="match status" value="1"/>
</dbReference>
<accession>T0YEH0</accession>
<dbReference type="PANTHER" id="PTHR11712">
    <property type="entry name" value="POLYKETIDE SYNTHASE-RELATED"/>
    <property type="match status" value="1"/>
</dbReference>
<gene>
    <name evidence="3" type="ORF">B1B_18512</name>
</gene>
<comment type="caution">
    <text evidence="3">The sequence shown here is derived from an EMBL/GenBank/DDBJ whole genome shotgun (WGS) entry which is preliminary data.</text>
</comment>
<reference evidence="3" key="1">
    <citation type="submission" date="2013-08" db="EMBL/GenBank/DDBJ databases">
        <authorList>
            <person name="Mendez C."/>
            <person name="Richter M."/>
            <person name="Ferrer M."/>
            <person name="Sanchez J."/>
        </authorList>
    </citation>
    <scope>NUCLEOTIDE SEQUENCE</scope>
</reference>
<evidence type="ECO:0000259" key="2">
    <source>
        <dbReference type="Pfam" id="PF00109"/>
    </source>
</evidence>